<gene>
    <name evidence="2" type="ORF">OE749_12185</name>
</gene>
<keyword evidence="3" id="KW-1185">Reference proteome</keyword>
<protein>
    <submittedName>
        <fullName evidence="2">Acyl-protein synthetase</fullName>
    </submittedName>
</protein>
<dbReference type="Proteomes" id="UP001652504">
    <property type="component" value="Unassembled WGS sequence"/>
</dbReference>
<sequence>MSVPTQYQDAFDALMTLPPYDTPYNEKHPVLLNVLNLLHEHHVNTCSEYRNIMQTEVTGRDADTISSLPYLAVRLFKLLRLQSIGDDAIFRVLNSSGTTGQVPAYIPLDRDTSSRQSKVLVRIMQEWIGKQRLPMLIIDHPDAVKPGGQFSARGAGIQGLSFFGRDHTYALKPDMSLDIEAIKQFRDKYSDQPVLMFGFTFMVWAHFLDSLEKSDISISFPNGILLHSGGWKKLEAQKVSNDAFKARLHTLTAITKVHNFYGMAEQVGSVFVECEHGFLHAPVQSEIIVRDPFTLAVQPHGRQGLIQVMSAIPSSYPGHSILTEDLGTIHGIDDCLCTRKGTYFSVSGRLPKAEVRGCSDTQK</sequence>
<evidence type="ECO:0000313" key="3">
    <source>
        <dbReference type="Proteomes" id="UP001652504"/>
    </source>
</evidence>
<reference evidence="2 3" key="1">
    <citation type="submission" date="2022-10" db="EMBL/GenBank/DDBJ databases">
        <title>Aestuariibacter sp. AA17 isolated from Montipora capitata coral fragment.</title>
        <authorList>
            <person name="Emsley S.A."/>
            <person name="Pfannmuller K.M."/>
            <person name="Loughran R.M."/>
            <person name="Shlafstein M."/>
            <person name="Papke E."/>
            <person name="Saw J.H."/>
            <person name="Ushijima B."/>
            <person name="Videau P."/>
        </authorList>
    </citation>
    <scope>NUCLEOTIDE SEQUENCE [LARGE SCALE GENOMIC DNA]</scope>
    <source>
        <strain evidence="2 3">AA17</strain>
    </source>
</reference>
<proteinExistence type="predicted"/>
<feature type="domain" description="Acyl-protein synthetase LuxE" evidence="1">
    <location>
        <begin position="12"/>
        <end position="361"/>
    </location>
</feature>
<dbReference type="Gene3D" id="3.40.50.12780">
    <property type="entry name" value="N-terminal domain of ligase-like"/>
    <property type="match status" value="1"/>
</dbReference>
<dbReference type="RefSeq" id="WP_263712746.1">
    <property type="nucleotide sequence ID" value="NZ_JAOWKX010000006.1"/>
</dbReference>
<dbReference type="Pfam" id="PF04443">
    <property type="entry name" value="LuxE"/>
    <property type="match status" value="1"/>
</dbReference>
<organism evidence="2 3">
    <name type="scientific">Fluctibacter corallii</name>
    <dbReference type="NCBI Taxonomy" id="2984329"/>
    <lineage>
        <taxon>Bacteria</taxon>
        <taxon>Pseudomonadati</taxon>
        <taxon>Pseudomonadota</taxon>
        <taxon>Gammaproteobacteria</taxon>
        <taxon>Alteromonadales</taxon>
        <taxon>Alteromonadaceae</taxon>
        <taxon>Fluctibacter</taxon>
    </lineage>
</organism>
<comment type="caution">
    <text evidence="2">The sequence shown here is derived from an EMBL/GenBank/DDBJ whole genome shotgun (WGS) entry which is preliminary data.</text>
</comment>
<evidence type="ECO:0000313" key="2">
    <source>
        <dbReference type="EMBL" id="MCV2885454.1"/>
    </source>
</evidence>
<dbReference type="EMBL" id="JAOWKX010000006">
    <property type="protein sequence ID" value="MCV2885454.1"/>
    <property type="molecule type" value="Genomic_DNA"/>
</dbReference>
<dbReference type="InterPro" id="IPR007534">
    <property type="entry name" value="LuxE"/>
</dbReference>
<name>A0ABT3A9Y1_9ALTE</name>
<evidence type="ECO:0000259" key="1">
    <source>
        <dbReference type="Pfam" id="PF04443"/>
    </source>
</evidence>
<dbReference type="InterPro" id="IPR042099">
    <property type="entry name" value="ANL_N_sf"/>
</dbReference>
<accession>A0ABT3A9Y1</accession>